<organism evidence="1 2">
    <name type="scientific">Didymella heteroderae</name>
    <dbReference type="NCBI Taxonomy" id="1769908"/>
    <lineage>
        <taxon>Eukaryota</taxon>
        <taxon>Fungi</taxon>
        <taxon>Dikarya</taxon>
        <taxon>Ascomycota</taxon>
        <taxon>Pezizomycotina</taxon>
        <taxon>Dothideomycetes</taxon>
        <taxon>Pleosporomycetidae</taxon>
        <taxon>Pleosporales</taxon>
        <taxon>Pleosporineae</taxon>
        <taxon>Didymellaceae</taxon>
        <taxon>Didymella</taxon>
    </lineage>
</organism>
<reference evidence="1" key="1">
    <citation type="submission" date="2019-04" db="EMBL/GenBank/DDBJ databases">
        <title>Sequencing of skin fungus with MAO and IRED activity.</title>
        <authorList>
            <person name="Marsaioli A.J."/>
            <person name="Bonatto J.M.C."/>
            <person name="Reis Junior O."/>
        </authorList>
    </citation>
    <scope>NUCLEOTIDE SEQUENCE</scope>
    <source>
        <strain evidence="1">28M1</strain>
    </source>
</reference>
<evidence type="ECO:0000313" key="2">
    <source>
        <dbReference type="Proteomes" id="UP000758155"/>
    </source>
</evidence>
<dbReference type="CDD" id="cd12148">
    <property type="entry name" value="fungal_TF_MHR"/>
    <property type="match status" value="1"/>
</dbReference>
<keyword evidence="2" id="KW-1185">Reference proteome</keyword>
<dbReference type="EMBL" id="SWKV01000087">
    <property type="protein sequence ID" value="KAF3033061.1"/>
    <property type="molecule type" value="Genomic_DNA"/>
</dbReference>
<dbReference type="OrthoDB" id="3775915at2759"/>
<dbReference type="PANTHER" id="PTHR47256:SF1">
    <property type="entry name" value="ZN(II)2CYS6 TRANSCRIPTION FACTOR (EUROFUNG)"/>
    <property type="match status" value="1"/>
</dbReference>
<name>A0A9P5BWM5_9PLEO</name>
<sequence length="204" mass="23011">MATRMRLLDVPLTDMSTDYLEDLDEDEMRDQAHVAWGSYGWQSFRASFSPKPPIRYPPNFPIPGDKFDIFATSEAFEPAHRAPDYMGQTFTALSKFWTIAQEILVVYNMEDGAPLVDRVIPSFVEAKYQKLLAWGDALPASLSNSKNSAAHVDLLHALYHTTILNLFRPFLDPPKIIRLCSFSSTDSTSRTVFSASVKQLESLV</sequence>
<accession>A0A9P5BWM5</accession>
<dbReference type="AlphaFoldDB" id="A0A9P5BWM5"/>
<protein>
    <submittedName>
        <fullName evidence="1">Uncharacterized protein</fullName>
    </submittedName>
</protein>
<comment type="caution">
    <text evidence="1">The sequence shown here is derived from an EMBL/GenBank/DDBJ whole genome shotgun (WGS) entry which is preliminary data.</text>
</comment>
<proteinExistence type="predicted"/>
<evidence type="ECO:0000313" key="1">
    <source>
        <dbReference type="EMBL" id="KAF3033061.1"/>
    </source>
</evidence>
<gene>
    <name evidence="1" type="ORF">E8E12_000232</name>
</gene>
<dbReference type="Proteomes" id="UP000758155">
    <property type="component" value="Unassembled WGS sequence"/>
</dbReference>
<dbReference type="PANTHER" id="PTHR47256">
    <property type="entry name" value="ZN(II)2CYS6 TRANSCRIPTION FACTOR (EUROFUNG)-RELATED"/>
    <property type="match status" value="1"/>
</dbReference>
<dbReference type="InterPro" id="IPR053187">
    <property type="entry name" value="Notoamide_regulator"/>
</dbReference>